<dbReference type="GO" id="GO:0005524">
    <property type="term" value="F:ATP binding"/>
    <property type="evidence" value="ECO:0007669"/>
    <property type="project" value="InterPro"/>
</dbReference>
<dbReference type="PANTHER" id="PTHR10367">
    <property type="entry name" value="MRNA-CAPPING ENZYME"/>
    <property type="match status" value="1"/>
</dbReference>
<evidence type="ECO:0000313" key="2">
    <source>
        <dbReference type="EMBL" id="KAK7907620.1"/>
    </source>
</evidence>
<organism evidence="2 3">
    <name type="scientific">Mugilogobius chulae</name>
    <name type="common">yellowstripe goby</name>
    <dbReference type="NCBI Taxonomy" id="88201"/>
    <lineage>
        <taxon>Eukaryota</taxon>
        <taxon>Metazoa</taxon>
        <taxon>Chordata</taxon>
        <taxon>Craniata</taxon>
        <taxon>Vertebrata</taxon>
        <taxon>Euteleostomi</taxon>
        <taxon>Actinopterygii</taxon>
        <taxon>Neopterygii</taxon>
        <taxon>Teleostei</taxon>
        <taxon>Neoteleostei</taxon>
        <taxon>Acanthomorphata</taxon>
        <taxon>Gobiaria</taxon>
        <taxon>Gobiiformes</taxon>
        <taxon>Gobioidei</taxon>
        <taxon>Gobiidae</taxon>
        <taxon>Gobionellinae</taxon>
        <taxon>Mugilogobius</taxon>
    </lineage>
</organism>
<dbReference type="Gene3D" id="3.30.470.30">
    <property type="entry name" value="DNA ligase/mRNA capping enzyme"/>
    <property type="match status" value="1"/>
</dbReference>
<proteinExistence type="predicted"/>
<protein>
    <recommendedName>
        <fullName evidence="1">mRNA capping enzyme adenylation domain-containing protein</fullName>
    </recommendedName>
</protein>
<dbReference type="GO" id="GO:0004484">
    <property type="term" value="F:mRNA guanylyltransferase activity"/>
    <property type="evidence" value="ECO:0007669"/>
    <property type="project" value="InterPro"/>
</dbReference>
<dbReference type="InterPro" id="IPR051029">
    <property type="entry name" value="mRNA_Capping_Enz/RNA_Phosphat"/>
</dbReference>
<dbReference type="AlphaFoldDB" id="A0AAW0P3K7"/>
<dbReference type="Pfam" id="PF01331">
    <property type="entry name" value="mRNA_cap_enzyme"/>
    <property type="match status" value="1"/>
</dbReference>
<keyword evidence="3" id="KW-1185">Reference proteome</keyword>
<accession>A0AAW0P3K7</accession>
<dbReference type="SUPFAM" id="SSF56091">
    <property type="entry name" value="DNA ligase/mRNA capping enzyme, catalytic domain"/>
    <property type="match status" value="1"/>
</dbReference>
<dbReference type="GO" id="GO:0006370">
    <property type="term" value="P:7-methylguanosine mRNA capping"/>
    <property type="evidence" value="ECO:0007669"/>
    <property type="project" value="InterPro"/>
</dbReference>
<feature type="domain" description="mRNA capping enzyme adenylation" evidence="1">
    <location>
        <begin position="113"/>
        <end position="143"/>
    </location>
</feature>
<evidence type="ECO:0000259" key="1">
    <source>
        <dbReference type="Pfam" id="PF01331"/>
    </source>
</evidence>
<evidence type="ECO:0000313" key="3">
    <source>
        <dbReference type="Proteomes" id="UP001460270"/>
    </source>
</evidence>
<dbReference type="Gene3D" id="3.30.1490.430">
    <property type="match status" value="1"/>
</dbReference>
<name>A0AAW0P3K7_9GOBI</name>
<dbReference type="Proteomes" id="UP001460270">
    <property type="component" value="Unassembled WGS sequence"/>
</dbReference>
<dbReference type="InterPro" id="IPR001339">
    <property type="entry name" value="mRNA_cap_enzyme_adenylation"/>
</dbReference>
<gene>
    <name evidence="2" type="ORF">WMY93_016232</name>
</gene>
<comment type="caution">
    <text evidence="2">The sequence shown here is derived from an EMBL/GenBank/DDBJ whole genome shotgun (WGS) entry which is preliminary data.</text>
</comment>
<reference evidence="3" key="1">
    <citation type="submission" date="2024-04" db="EMBL/GenBank/DDBJ databases">
        <title>Salinicola lusitanus LLJ914,a marine bacterium isolated from the Okinawa Trough.</title>
        <authorList>
            <person name="Li J."/>
        </authorList>
    </citation>
    <scope>NUCLEOTIDE SEQUENCE [LARGE SCALE GENOMIC DNA]</scope>
</reference>
<dbReference type="PANTHER" id="PTHR10367:SF17">
    <property type="entry name" value="MRNA-CAPPING ENZYME"/>
    <property type="match status" value="1"/>
</dbReference>
<dbReference type="EMBL" id="JBBPFD010000011">
    <property type="protein sequence ID" value="KAK7907620.1"/>
    <property type="molecule type" value="Genomic_DNA"/>
</dbReference>
<sequence>MQLRPSLPQDSCGGCRGPLTRCLRSSLLCRAAWPRGLKTGIARVTAVEADPAVRAELYVVGSALVELTHNAVFLEDIAVRGVTQITEQPKLGKLQRLCQEMAEWDKSGFPGAQPVSMDRQNLRFLEQSPYKVSWKADGTRHILKLPPLHQLSSCRVSLVFLSLWRSLYEYKYLTLGRSSPGIKCHPGAKSLYSLEHSPDETGTQTTVSQGHDRQAQTTLNKLTEQHPQGPFLCAQALIIMDCRLLHQLFIRHIRQELEEIQNVPLSCRAV</sequence>